<accession>A0AAV7PWS8</accession>
<proteinExistence type="predicted"/>
<dbReference type="EMBL" id="JANPWB010000011">
    <property type="protein sequence ID" value="KAJ1130130.1"/>
    <property type="molecule type" value="Genomic_DNA"/>
</dbReference>
<dbReference type="Proteomes" id="UP001066276">
    <property type="component" value="Chromosome 7"/>
</dbReference>
<gene>
    <name evidence="1" type="ORF">NDU88_008486</name>
</gene>
<protein>
    <submittedName>
        <fullName evidence="1">Uncharacterized protein</fullName>
    </submittedName>
</protein>
<comment type="caution">
    <text evidence="1">The sequence shown here is derived from an EMBL/GenBank/DDBJ whole genome shotgun (WGS) entry which is preliminary data.</text>
</comment>
<reference evidence="1" key="1">
    <citation type="journal article" date="2022" name="bioRxiv">
        <title>Sequencing and chromosome-scale assembly of the giantPleurodeles waltlgenome.</title>
        <authorList>
            <person name="Brown T."/>
            <person name="Elewa A."/>
            <person name="Iarovenko S."/>
            <person name="Subramanian E."/>
            <person name="Araus A.J."/>
            <person name="Petzold A."/>
            <person name="Susuki M."/>
            <person name="Suzuki K.-i.T."/>
            <person name="Hayashi T."/>
            <person name="Toyoda A."/>
            <person name="Oliveira C."/>
            <person name="Osipova E."/>
            <person name="Leigh N.D."/>
            <person name="Simon A."/>
            <person name="Yun M.H."/>
        </authorList>
    </citation>
    <scope>NUCLEOTIDE SEQUENCE</scope>
    <source>
        <strain evidence="1">20211129_DDA</strain>
        <tissue evidence="1">Liver</tissue>
    </source>
</reference>
<evidence type="ECO:0000313" key="2">
    <source>
        <dbReference type="Proteomes" id="UP001066276"/>
    </source>
</evidence>
<organism evidence="1 2">
    <name type="scientific">Pleurodeles waltl</name>
    <name type="common">Iberian ribbed newt</name>
    <dbReference type="NCBI Taxonomy" id="8319"/>
    <lineage>
        <taxon>Eukaryota</taxon>
        <taxon>Metazoa</taxon>
        <taxon>Chordata</taxon>
        <taxon>Craniata</taxon>
        <taxon>Vertebrata</taxon>
        <taxon>Euteleostomi</taxon>
        <taxon>Amphibia</taxon>
        <taxon>Batrachia</taxon>
        <taxon>Caudata</taxon>
        <taxon>Salamandroidea</taxon>
        <taxon>Salamandridae</taxon>
        <taxon>Pleurodelinae</taxon>
        <taxon>Pleurodeles</taxon>
    </lineage>
</organism>
<evidence type="ECO:0000313" key="1">
    <source>
        <dbReference type="EMBL" id="KAJ1130130.1"/>
    </source>
</evidence>
<dbReference type="AlphaFoldDB" id="A0AAV7PWS8"/>
<keyword evidence="2" id="KW-1185">Reference proteome</keyword>
<sequence length="74" mass="8135">MMYAAIAARPCRPLSSIRKNGTVLTGPATGKYLKVLHIGLRELILLSVTTNRMNKAPLLQRADSPVAKRFSPCR</sequence>
<name>A0AAV7PWS8_PLEWA</name>